<feature type="domain" description="CBS" evidence="12">
    <location>
        <begin position="220"/>
        <end position="279"/>
    </location>
</feature>
<feature type="domain" description="CNNM transmembrane" evidence="13">
    <location>
        <begin position="1"/>
        <end position="201"/>
    </location>
</feature>
<evidence type="ECO:0000256" key="8">
    <source>
        <dbReference type="ARBA" id="ARBA00023136"/>
    </source>
</evidence>
<dbReference type="EMBL" id="JAGTPX010000013">
    <property type="protein sequence ID" value="MBR8670569.1"/>
    <property type="molecule type" value="Genomic_DNA"/>
</dbReference>
<evidence type="ECO:0000256" key="6">
    <source>
        <dbReference type="ARBA" id="ARBA00022989"/>
    </source>
</evidence>
<dbReference type="InterPro" id="IPR002550">
    <property type="entry name" value="CNNM"/>
</dbReference>
<keyword evidence="6 10" id="KW-1133">Transmembrane helix</keyword>
<dbReference type="SUPFAM" id="SSF54631">
    <property type="entry name" value="CBS-domain pair"/>
    <property type="match status" value="1"/>
</dbReference>
<dbReference type="SMART" id="SM01091">
    <property type="entry name" value="CorC_HlyC"/>
    <property type="match status" value="1"/>
</dbReference>
<evidence type="ECO:0000256" key="2">
    <source>
        <dbReference type="ARBA" id="ARBA00006337"/>
    </source>
</evidence>
<keyword evidence="4 10" id="KW-0812">Transmembrane</keyword>
<evidence type="ECO:0000256" key="1">
    <source>
        <dbReference type="ARBA" id="ARBA00004651"/>
    </source>
</evidence>
<dbReference type="AlphaFoldDB" id="A0A941GDE5"/>
<dbReference type="PANTHER" id="PTHR43099:SF2">
    <property type="entry name" value="UPF0053 PROTEIN YRKA"/>
    <property type="match status" value="1"/>
</dbReference>
<dbReference type="Pfam" id="PF01595">
    <property type="entry name" value="CNNM"/>
    <property type="match status" value="1"/>
</dbReference>
<comment type="subcellular location">
    <subcellularLocation>
        <location evidence="1">Cell membrane</location>
        <topology evidence="1">Multi-pass membrane protein</topology>
    </subcellularLocation>
</comment>
<dbReference type="FunFam" id="3.10.580.10:FF:000002">
    <property type="entry name" value="Magnesium/cobalt efflux protein CorC"/>
    <property type="match status" value="1"/>
</dbReference>
<dbReference type="Pfam" id="PF03471">
    <property type="entry name" value="CorC_HlyC"/>
    <property type="match status" value="1"/>
</dbReference>
<protein>
    <submittedName>
        <fullName evidence="14">HlyC/CorC family transporter</fullName>
    </submittedName>
</protein>
<evidence type="ECO:0000256" key="4">
    <source>
        <dbReference type="ARBA" id="ARBA00022692"/>
    </source>
</evidence>
<dbReference type="GO" id="GO:0005886">
    <property type="term" value="C:plasma membrane"/>
    <property type="evidence" value="ECO:0007669"/>
    <property type="project" value="UniProtKB-SubCell"/>
</dbReference>
<dbReference type="InterPro" id="IPR036318">
    <property type="entry name" value="FAD-bd_PCMH-like_sf"/>
</dbReference>
<dbReference type="PANTHER" id="PTHR43099">
    <property type="entry name" value="UPF0053 PROTEIN YRKA"/>
    <property type="match status" value="1"/>
</dbReference>
<keyword evidence="5" id="KW-0677">Repeat</keyword>
<dbReference type="InterPro" id="IPR016169">
    <property type="entry name" value="FAD-bd_PCMH_sub2"/>
</dbReference>
<dbReference type="CDD" id="cd04590">
    <property type="entry name" value="CBS_pair_CorC_HlyC_assoc"/>
    <property type="match status" value="1"/>
</dbReference>
<feature type="transmembrane region" description="Helical" evidence="11">
    <location>
        <begin position="97"/>
        <end position="121"/>
    </location>
</feature>
<dbReference type="Gene3D" id="3.30.465.10">
    <property type="match status" value="1"/>
</dbReference>
<dbReference type="SMART" id="SM00116">
    <property type="entry name" value="CBS"/>
    <property type="match status" value="2"/>
</dbReference>
<feature type="domain" description="CBS" evidence="12">
    <location>
        <begin position="285"/>
        <end position="342"/>
    </location>
</feature>
<reference evidence="14" key="1">
    <citation type="submission" date="2021-04" db="EMBL/GenBank/DDBJ databases">
        <title>Genomic analysis of electroactive and textile dye degrading Bacillus circulans strain: DC10 isolated from constructed wetland-microbial fuel cells treating textile dye wastewaters.</title>
        <authorList>
            <person name="Patel D.U."/>
            <person name="Desai C.R."/>
        </authorList>
    </citation>
    <scope>NUCLEOTIDE SEQUENCE</scope>
    <source>
        <strain evidence="14">DC10</strain>
    </source>
</reference>
<dbReference type="InterPro" id="IPR044751">
    <property type="entry name" value="Ion_transp-like_CBS"/>
</dbReference>
<dbReference type="RefSeq" id="WP_212119512.1">
    <property type="nucleotide sequence ID" value="NZ_JAGTPX020000014.1"/>
</dbReference>
<keyword evidence="8 10" id="KW-0472">Membrane</keyword>
<dbReference type="PROSITE" id="PS51846">
    <property type="entry name" value="CNNM"/>
    <property type="match status" value="1"/>
</dbReference>
<accession>A0A941GDE5</accession>
<evidence type="ECO:0000256" key="10">
    <source>
        <dbReference type="PROSITE-ProRule" id="PRU01193"/>
    </source>
</evidence>
<dbReference type="InterPro" id="IPR000644">
    <property type="entry name" value="CBS_dom"/>
</dbReference>
<evidence type="ECO:0000256" key="3">
    <source>
        <dbReference type="ARBA" id="ARBA00022475"/>
    </source>
</evidence>
<evidence type="ECO:0000259" key="12">
    <source>
        <dbReference type="PROSITE" id="PS51371"/>
    </source>
</evidence>
<feature type="transmembrane region" description="Helical" evidence="11">
    <location>
        <begin position="6"/>
        <end position="27"/>
    </location>
</feature>
<dbReference type="GO" id="GO:0050660">
    <property type="term" value="F:flavin adenine dinucleotide binding"/>
    <property type="evidence" value="ECO:0007669"/>
    <property type="project" value="InterPro"/>
</dbReference>
<organism evidence="14">
    <name type="scientific">Niallia circulans</name>
    <name type="common">Bacillus circulans</name>
    <dbReference type="NCBI Taxonomy" id="1397"/>
    <lineage>
        <taxon>Bacteria</taxon>
        <taxon>Bacillati</taxon>
        <taxon>Bacillota</taxon>
        <taxon>Bacilli</taxon>
        <taxon>Bacillales</taxon>
        <taxon>Bacillaceae</taxon>
        <taxon>Niallia</taxon>
    </lineage>
</organism>
<evidence type="ECO:0000256" key="11">
    <source>
        <dbReference type="SAM" id="Phobius"/>
    </source>
</evidence>
<dbReference type="InterPro" id="IPR005170">
    <property type="entry name" value="Transptr-assoc_dom"/>
</dbReference>
<evidence type="ECO:0000259" key="13">
    <source>
        <dbReference type="PROSITE" id="PS51846"/>
    </source>
</evidence>
<dbReference type="InterPro" id="IPR051676">
    <property type="entry name" value="UPF0053_domain"/>
</dbReference>
<keyword evidence="3" id="KW-1003">Cell membrane</keyword>
<comment type="similarity">
    <text evidence="2">Belongs to the UPF0053 family.</text>
</comment>
<dbReference type="Gene3D" id="3.10.580.10">
    <property type="entry name" value="CBS-domain"/>
    <property type="match status" value="1"/>
</dbReference>
<name>A0A941GDE5_NIACI</name>
<proteinExistence type="inferred from homology"/>
<dbReference type="SUPFAM" id="SSF56176">
    <property type="entry name" value="FAD-binding/transporter-associated domain-like"/>
    <property type="match status" value="1"/>
</dbReference>
<evidence type="ECO:0000256" key="9">
    <source>
        <dbReference type="PROSITE-ProRule" id="PRU00703"/>
    </source>
</evidence>
<keyword evidence="7 9" id="KW-0129">CBS domain</keyword>
<dbReference type="Pfam" id="PF00571">
    <property type="entry name" value="CBS"/>
    <property type="match status" value="2"/>
</dbReference>
<dbReference type="InterPro" id="IPR046342">
    <property type="entry name" value="CBS_dom_sf"/>
</dbReference>
<dbReference type="PROSITE" id="PS51371">
    <property type="entry name" value="CBS"/>
    <property type="match status" value="2"/>
</dbReference>
<evidence type="ECO:0000256" key="7">
    <source>
        <dbReference type="ARBA" id="ARBA00023122"/>
    </source>
</evidence>
<sequence length="435" mass="49364">MEIFNLILFVILIALTAFFVATEFAIVKVRSSRIDQLVAEGKKGALAAKKVTTHLDEYLSACQLGITVTALGLGWIGESTFAEILEPLFVRLSIGNALSHLIAFIISFLLVTFLHVVVGELAPKTVAIQKAELIALTFATPIIWFYRLLYPFIWLLNGSARLLTSIFGLKPASEHELAHSEEELRILMSESYKSGEINKNELAYVNNIFEFDERIAKEIMVPRTEMVTISVDNTFDEIMAILEEENYTRYPLVNGDKDNVIGLINIREFLTATIQNKQEIQLEEYMKPIIRVIETVPIRELLIKMQKERTHMAILLDEYGGTSGIVTAEDILEEIVGDIRDEFDEDEISDIRKIKDNHYILNGKVLISEVNDLLGTHLSEDEVDTIGGWFLTNNFEAVEGDILEEEGYIFKIKNIEEHHIHFIEVMKDVSVVEVQ</sequence>
<gene>
    <name evidence="14" type="ORF">KD144_13495</name>
</gene>
<evidence type="ECO:0000313" key="14">
    <source>
        <dbReference type="EMBL" id="MBR8670569.1"/>
    </source>
</evidence>
<feature type="transmembrane region" description="Helical" evidence="11">
    <location>
        <begin position="58"/>
        <end position="77"/>
    </location>
</feature>
<evidence type="ECO:0000256" key="5">
    <source>
        <dbReference type="ARBA" id="ARBA00022737"/>
    </source>
</evidence>
<feature type="transmembrane region" description="Helical" evidence="11">
    <location>
        <begin position="133"/>
        <end position="156"/>
    </location>
</feature>
<comment type="caution">
    <text evidence="14">The sequence shown here is derived from an EMBL/GenBank/DDBJ whole genome shotgun (WGS) entry which is preliminary data.</text>
</comment>